<evidence type="ECO:0000256" key="1">
    <source>
        <dbReference type="HAMAP-Rule" id="MF_00697"/>
    </source>
</evidence>
<accession>A0A5C8LQV5</accession>
<dbReference type="PANTHER" id="PTHR42194:SF1">
    <property type="entry name" value="UPF0276 PROTEIN HI_1600"/>
    <property type="match status" value="1"/>
</dbReference>
<dbReference type="SUPFAM" id="SSF51658">
    <property type="entry name" value="Xylose isomerase-like"/>
    <property type="match status" value="1"/>
</dbReference>
<dbReference type="InterPro" id="IPR036237">
    <property type="entry name" value="Xyl_isomerase-like_sf"/>
</dbReference>
<comment type="caution">
    <text evidence="2">The sequence shown here is derived from an EMBL/GenBank/DDBJ whole genome shotgun (WGS) entry which is preliminary data.</text>
</comment>
<dbReference type="PANTHER" id="PTHR42194">
    <property type="entry name" value="UPF0276 PROTEIN HI_1600"/>
    <property type="match status" value="1"/>
</dbReference>
<comment type="similarity">
    <text evidence="1">Belongs to the UPF0276 family.</text>
</comment>
<dbReference type="InterPro" id="IPR007801">
    <property type="entry name" value="MbnB/TglH/ChrH"/>
</dbReference>
<evidence type="ECO:0000313" key="2">
    <source>
        <dbReference type="EMBL" id="TXK77999.1"/>
    </source>
</evidence>
<dbReference type="HAMAP" id="MF_00697">
    <property type="entry name" value="UPF0276"/>
    <property type="match status" value="1"/>
</dbReference>
<dbReference type="Gene3D" id="3.20.20.150">
    <property type="entry name" value="Divalent-metal-dependent TIM barrel enzymes"/>
    <property type="match status" value="1"/>
</dbReference>
<protein>
    <recommendedName>
        <fullName evidence="1">UPF0276 protein FU839_17095</fullName>
    </recommendedName>
</protein>
<evidence type="ECO:0000313" key="3">
    <source>
        <dbReference type="Proteomes" id="UP000321814"/>
    </source>
</evidence>
<proteinExistence type="inferred from homology"/>
<dbReference type="RefSeq" id="WP_147905337.1">
    <property type="nucleotide sequence ID" value="NZ_BAAAGC010000006.1"/>
</dbReference>
<dbReference type="AlphaFoldDB" id="A0A5C8LQV5"/>
<organism evidence="2 3">
    <name type="scientific">Rheinheimera tangshanensis</name>
    <dbReference type="NCBI Taxonomy" id="400153"/>
    <lineage>
        <taxon>Bacteria</taxon>
        <taxon>Pseudomonadati</taxon>
        <taxon>Pseudomonadota</taxon>
        <taxon>Gammaproteobacteria</taxon>
        <taxon>Chromatiales</taxon>
        <taxon>Chromatiaceae</taxon>
        <taxon>Rheinheimera</taxon>
    </lineage>
</organism>
<dbReference type="Proteomes" id="UP000321814">
    <property type="component" value="Unassembled WGS sequence"/>
</dbReference>
<gene>
    <name evidence="2" type="ORF">FU839_17095</name>
</gene>
<dbReference type="NCBIfam" id="NF003818">
    <property type="entry name" value="PRK05409.1"/>
    <property type="match status" value="1"/>
</dbReference>
<name>A0A5C8LQV5_9GAMM</name>
<dbReference type="Pfam" id="PF05114">
    <property type="entry name" value="MbnB_TglH_ChrH"/>
    <property type="match status" value="1"/>
</dbReference>
<reference evidence="2 3" key="1">
    <citation type="submission" date="2019-08" db="EMBL/GenBank/DDBJ databases">
        <title>Draft genome analysis of Rheinheimera tangshanensis isolated from the roots of fresh rice plants (Oryza sativa).</title>
        <authorList>
            <person name="Yu Q."/>
            <person name="Qi Y."/>
            <person name="Zhang H."/>
            <person name="Pu J."/>
        </authorList>
    </citation>
    <scope>NUCLEOTIDE SEQUENCE [LARGE SCALE GENOMIC DNA]</scope>
    <source>
        <strain evidence="2 3">JA3-B52</strain>
    </source>
</reference>
<sequence length="283" mass="32056">MSDIPFFGLVPSEVGLGLRREMLSSVLEQQNTDIDFFEVAPENWLPYGGSYQKKFRQLTERYPFICHGLSLSLGSPEPLDLGFIRQIKAFLKEHQIKLYSEHLSYCSAGGHLYDLLPIPFTEDAAAYVADRIRIVQDILEQPLVIENVSYYAAPGQELTELEFTNAVLELADCKLLLDVNNIYVNSVNHGYDALAFLKGLPTQRIAYGHVAGHYREHDQLLIDTHGADVADPVWALLAEAYRHHGLFPTLLERDFNIPDLQQLQAELEHIRSLHSVSAIKRRA</sequence>
<dbReference type="EMBL" id="VRLR01000015">
    <property type="protein sequence ID" value="TXK77999.1"/>
    <property type="molecule type" value="Genomic_DNA"/>
</dbReference>
<keyword evidence="3" id="KW-1185">Reference proteome</keyword>
<dbReference type="OrthoDB" id="9763101at2"/>